<feature type="domain" description="Imelysin-like" evidence="3">
    <location>
        <begin position="46"/>
        <end position="331"/>
    </location>
</feature>
<organism evidence="4 5">
    <name type="scientific">Flavobacterium amnicola</name>
    <dbReference type="NCBI Taxonomy" id="2506422"/>
    <lineage>
        <taxon>Bacteria</taxon>
        <taxon>Pseudomonadati</taxon>
        <taxon>Bacteroidota</taxon>
        <taxon>Flavobacteriia</taxon>
        <taxon>Flavobacteriales</taxon>
        <taxon>Flavobacteriaceae</taxon>
        <taxon>Flavobacterium</taxon>
    </lineage>
</organism>
<dbReference type="PROSITE" id="PS51257">
    <property type="entry name" value="PROKAR_LIPOPROTEIN"/>
    <property type="match status" value="1"/>
</dbReference>
<dbReference type="AlphaFoldDB" id="A0A4Q1K040"/>
<reference evidence="5" key="1">
    <citation type="submission" date="2019-01" db="EMBL/GenBank/DDBJ databases">
        <title>Cytophagaceae bacterium strain CAR-16.</title>
        <authorList>
            <person name="Chen W.-M."/>
        </authorList>
    </citation>
    <scope>NUCLEOTIDE SEQUENCE [LARGE SCALE GENOMIC DNA]</scope>
    <source>
        <strain evidence="5">LLJ-11</strain>
    </source>
</reference>
<dbReference type="Pfam" id="PF09375">
    <property type="entry name" value="Peptidase_M75"/>
    <property type="match status" value="1"/>
</dbReference>
<evidence type="ECO:0000256" key="2">
    <source>
        <dbReference type="ARBA" id="ARBA00022729"/>
    </source>
</evidence>
<evidence type="ECO:0000313" key="4">
    <source>
        <dbReference type="EMBL" id="RXR17235.1"/>
    </source>
</evidence>
<keyword evidence="2" id="KW-0732">Signal</keyword>
<dbReference type="CDD" id="cd14659">
    <property type="entry name" value="Imelysin-like_IPPA"/>
    <property type="match status" value="1"/>
</dbReference>
<evidence type="ECO:0000259" key="3">
    <source>
        <dbReference type="Pfam" id="PF09375"/>
    </source>
</evidence>
<sequence>MRKILFIFSVITLILSCSSNDSDNNNIIGNNYDKTALLKDWADNIIIPSYTNYQTKVQVLVTDVNAFTSTPNETNLQTVRNSWFEAYKAYQYVSLFNVGKSATINFKECTNIYPINTTGIESNISSGTYDFTLLSQYDRQGFPAVDYLINGLDASDANIVGFYTSNPNATKYKQYLTALANRLKTNADLIVADWNGGYRSTFISNNGNSITGSVSKTINNFVQCYEKDIRYAKVGIPAGLFSSGTLYPEKVEGYYKNNISKELLNTALQASQDFFNGKHFNSTATGKSLKSYLNFVNAVRDNQKLSDIVNAQYTTIYNTNNNLNNSFTTQVNSDNTKMIESYQAIQKNVVYFKLDMMQALNITIDYVDNDGD</sequence>
<dbReference type="Proteomes" id="UP000290283">
    <property type="component" value="Unassembled WGS sequence"/>
</dbReference>
<dbReference type="InterPro" id="IPR034984">
    <property type="entry name" value="Imelysin-like_IPPA"/>
</dbReference>
<dbReference type="OrthoDB" id="650514at2"/>
<accession>A0A4Q1K040</accession>
<protein>
    <submittedName>
        <fullName evidence="4">Iron-regulated protein A</fullName>
    </submittedName>
</protein>
<name>A0A4Q1K040_9FLAO</name>
<dbReference type="InterPro" id="IPR018976">
    <property type="entry name" value="Imelysin-like"/>
</dbReference>
<dbReference type="RefSeq" id="WP_129436353.1">
    <property type="nucleotide sequence ID" value="NZ_SBKO01000005.1"/>
</dbReference>
<proteinExistence type="predicted"/>
<dbReference type="EMBL" id="SBKO01000005">
    <property type="protein sequence ID" value="RXR17235.1"/>
    <property type="molecule type" value="Genomic_DNA"/>
</dbReference>
<keyword evidence="5" id="KW-1185">Reference proteome</keyword>
<dbReference type="GO" id="GO:0030313">
    <property type="term" value="C:cell envelope"/>
    <property type="evidence" value="ECO:0007669"/>
    <property type="project" value="UniProtKB-SubCell"/>
</dbReference>
<comment type="subcellular location">
    <subcellularLocation>
        <location evidence="1">Cell envelope</location>
    </subcellularLocation>
</comment>
<evidence type="ECO:0000256" key="1">
    <source>
        <dbReference type="ARBA" id="ARBA00004196"/>
    </source>
</evidence>
<dbReference type="InterPro" id="IPR038352">
    <property type="entry name" value="Imelysin_sf"/>
</dbReference>
<gene>
    <name evidence="4" type="ORF">EQG63_10610</name>
</gene>
<dbReference type="Gene3D" id="1.20.1420.20">
    <property type="entry name" value="M75 peptidase, HXXE motif"/>
    <property type="match status" value="1"/>
</dbReference>
<evidence type="ECO:0000313" key="5">
    <source>
        <dbReference type="Proteomes" id="UP000290283"/>
    </source>
</evidence>
<comment type="caution">
    <text evidence="4">The sequence shown here is derived from an EMBL/GenBank/DDBJ whole genome shotgun (WGS) entry which is preliminary data.</text>
</comment>